<proteinExistence type="predicted"/>
<dbReference type="InterPro" id="IPR052567">
    <property type="entry name" value="OP_Dioxygenase"/>
</dbReference>
<accession>A0ABU3PJG7</accession>
<sequence length="183" mass="20275">MDIIERIDALFEAHGRQPYEGLRAEPISALEHALQCAQLAEWAHADATLVGAALLHDIGHFVERCDDISDDLHELRALPLLENHFSAALTEPIRLHVQAKRYLVATDPAYAQGLSPASRHSLRLQGGPMNEGELSAFAARPYATEALALRRWDDLAKTPGQATPPLDYYLALLSELLPRTRLE</sequence>
<name>A0ABU3PJG7_9BURK</name>
<evidence type="ECO:0000313" key="2">
    <source>
        <dbReference type="Proteomes" id="UP001246372"/>
    </source>
</evidence>
<dbReference type="RefSeq" id="WP_315653197.1">
    <property type="nucleotide sequence ID" value="NZ_JAVXZY010000014.1"/>
</dbReference>
<dbReference type="EMBL" id="JAVXZY010000014">
    <property type="protein sequence ID" value="MDT9002302.1"/>
    <property type="molecule type" value="Genomic_DNA"/>
</dbReference>
<dbReference type="PANTHER" id="PTHR40202:SF1">
    <property type="entry name" value="HD DOMAIN-CONTAINING PROTEIN"/>
    <property type="match status" value="1"/>
</dbReference>
<organism evidence="1 2">
    <name type="scientific">Roseateles aquae</name>
    <dbReference type="NCBI Taxonomy" id="3077235"/>
    <lineage>
        <taxon>Bacteria</taxon>
        <taxon>Pseudomonadati</taxon>
        <taxon>Pseudomonadota</taxon>
        <taxon>Betaproteobacteria</taxon>
        <taxon>Burkholderiales</taxon>
        <taxon>Sphaerotilaceae</taxon>
        <taxon>Roseateles</taxon>
    </lineage>
</organism>
<dbReference type="SUPFAM" id="SSF109604">
    <property type="entry name" value="HD-domain/PDEase-like"/>
    <property type="match status" value="1"/>
</dbReference>
<comment type="caution">
    <text evidence="1">The sequence shown here is derived from an EMBL/GenBank/DDBJ whole genome shotgun (WGS) entry which is preliminary data.</text>
</comment>
<gene>
    <name evidence="1" type="ORF">RQP53_23680</name>
</gene>
<dbReference type="Gene3D" id="1.10.3210.10">
    <property type="entry name" value="Hypothetical protein af1432"/>
    <property type="match status" value="1"/>
</dbReference>
<dbReference type="Proteomes" id="UP001246372">
    <property type="component" value="Unassembled WGS sequence"/>
</dbReference>
<keyword evidence="2" id="KW-1185">Reference proteome</keyword>
<dbReference type="PANTHER" id="PTHR40202">
    <property type="match status" value="1"/>
</dbReference>
<evidence type="ECO:0000313" key="1">
    <source>
        <dbReference type="EMBL" id="MDT9002302.1"/>
    </source>
</evidence>
<protein>
    <submittedName>
        <fullName evidence="1">Phosphohydrolase</fullName>
    </submittedName>
</protein>
<reference evidence="1" key="1">
    <citation type="submission" date="2023-09" db="EMBL/GenBank/DDBJ databases">
        <title>Paucibacter sp. APW11 Genome sequencing and assembly.</title>
        <authorList>
            <person name="Kim I."/>
        </authorList>
    </citation>
    <scope>NUCLEOTIDE SEQUENCE</scope>
    <source>
        <strain evidence="1">APW11</strain>
    </source>
</reference>